<keyword evidence="3" id="KW-1185">Reference proteome</keyword>
<keyword evidence="1" id="KW-0472">Membrane</keyword>
<protein>
    <submittedName>
        <fullName evidence="2">Uncharacterized protein</fullName>
    </submittedName>
</protein>
<dbReference type="EMBL" id="JACIEI010000030">
    <property type="protein sequence ID" value="MBB3996127.1"/>
    <property type="molecule type" value="Genomic_DNA"/>
</dbReference>
<dbReference type="AlphaFoldDB" id="A0A7W6E7F7"/>
<evidence type="ECO:0000256" key="1">
    <source>
        <dbReference type="SAM" id="Phobius"/>
    </source>
</evidence>
<organism evidence="2 3">
    <name type="scientific">Sulfitobacter undariae</name>
    <dbReference type="NCBI Taxonomy" id="1563671"/>
    <lineage>
        <taxon>Bacteria</taxon>
        <taxon>Pseudomonadati</taxon>
        <taxon>Pseudomonadota</taxon>
        <taxon>Alphaproteobacteria</taxon>
        <taxon>Rhodobacterales</taxon>
        <taxon>Roseobacteraceae</taxon>
        <taxon>Sulfitobacter</taxon>
    </lineage>
</organism>
<dbReference type="Proteomes" id="UP000530268">
    <property type="component" value="Unassembled WGS sequence"/>
</dbReference>
<accession>A0A7W6E7F7</accession>
<keyword evidence="1" id="KW-1133">Transmembrane helix</keyword>
<feature type="transmembrane region" description="Helical" evidence="1">
    <location>
        <begin position="6"/>
        <end position="25"/>
    </location>
</feature>
<sequence>MAVSELIALATSVPSILFLDAYFWVAARLGHPHYIFAWLKLHAGLGGQLRD</sequence>
<comment type="caution">
    <text evidence="2">The sequence shown here is derived from an EMBL/GenBank/DDBJ whole genome shotgun (WGS) entry which is preliminary data.</text>
</comment>
<reference evidence="2 3" key="1">
    <citation type="submission" date="2020-08" db="EMBL/GenBank/DDBJ databases">
        <title>Genomic Encyclopedia of Type Strains, Phase IV (KMG-IV): sequencing the most valuable type-strain genomes for metagenomic binning, comparative biology and taxonomic classification.</title>
        <authorList>
            <person name="Goeker M."/>
        </authorList>
    </citation>
    <scope>NUCLEOTIDE SEQUENCE [LARGE SCALE GENOMIC DNA]</scope>
    <source>
        <strain evidence="2 3">DSM 102234</strain>
    </source>
</reference>
<evidence type="ECO:0000313" key="2">
    <source>
        <dbReference type="EMBL" id="MBB3996127.1"/>
    </source>
</evidence>
<evidence type="ECO:0000313" key="3">
    <source>
        <dbReference type="Proteomes" id="UP000530268"/>
    </source>
</evidence>
<proteinExistence type="predicted"/>
<gene>
    <name evidence="2" type="ORF">GGR95_003795</name>
</gene>
<keyword evidence="1" id="KW-0812">Transmembrane</keyword>
<name>A0A7W6E7F7_9RHOB</name>